<feature type="compositionally biased region" description="Basic and acidic residues" evidence="1">
    <location>
        <begin position="67"/>
        <end position="100"/>
    </location>
</feature>
<dbReference type="Pfam" id="PF13560">
    <property type="entry name" value="HTH_31"/>
    <property type="match status" value="1"/>
</dbReference>
<proteinExistence type="predicted"/>
<organism evidence="3 4">
    <name type="scientific">Streptomyces tricolor</name>
    <dbReference type="NCBI Taxonomy" id="68277"/>
    <lineage>
        <taxon>Bacteria</taxon>
        <taxon>Bacillati</taxon>
        <taxon>Actinomycetota</taxon>
        <taxon>Actinomycetes</taxon>
        <taxon>Kitasatosporales</taxon>
        <taxon>Streptomycetaceae</taxon>
        <taxon>Streptomyces</taxon>
        <taxon>Streptomyces violaceoruber group</taxon>
    </lineage>
</organism>
<protein>
    <submittedName>
        <fullName evidence="3">Helix-turn-helix domain-containing protein</fullName>
    </submittedName>
</protein>
<comment type="caution">
    <text evidence="3">The sequence shown here is derived from an EMBL/GenBank/DDBJ whole genome shotgun (WGS) entry which is preliminary data.</text>
</comment>
<dbReference type="CDD" id="cd00093">
    <property type="entry name" value="HTH_XRE"/>
    <property type="match status" value="1"/>
</dbReference>
<dbReference type="RefSeq" id="WP_086699134.1">
    <property type="nucleotide sequence ID" value="NZ_JAKKZF010000111.1"/>
</dbReference>
<dbReference type="PROSITE" id="PS50943">
    <property type="entry name" value="HTH_CROC1"/>
    <property type="match status" value="1"/>
</dbReference>
<feature type="region of interest" description="Disordered" evidence="1">
    <location>
        <begin position="66"/>
        <end position="100"/>
    </location>
</feature>
<dbReference type="SMART" id="SM00530">
    <property type="entry name" value="HTH_XRE"/>
    <property type="match status" value="1"/>
</dbReference>
<dbReference type="EMBL" id="JAKKZF010000111">
    <property type="protein sequence ID" value="MCG0066539.1"/>
    <property type="molecule type" value="Genomic_DNA"/>
</dbReference>
<gene>
    <name evidence="3" type="ORF">L0F81_25195</name>
</gene>
<name>A0ABS9JM15_9ACTN</name>
<dbReference type="InterPro" id="IPR001387">
    <property type="entry name" value="Cro/C1-type_HTH"/>
</dbReference>
<evidence type="ECO:0000313" key="4">
    <source>
        <dbReference type="Proteomes" id="UP001299012"/>
    </source>
</evidence>
<reference evidence="3 4" key="1">
    <citation type="submission" date="2022-01" db="EMBL/GenBank/DDBJ databases">
        <title>Draft Genome Sequences of Seven Type Strains of the Genus Streptomyces.</title>
        <authorList>
            <person name="Aziz S."/>
            <person name="Coretto E."/>
            <person name="Chronakova A."/>
            <person name="Sproer C."/>
            <person name="Huber K."/>
            <person name="Nouioui I."/>
            <person name="Gross H."/>
        </authorList>
    </citation>
    <scope>NUCLEOTIDE SEQUENCE [LARGE SCALE GENOMIC DNA]</scope>
    <source>
        <strain evidence="3 4">DSM 41685</strain>
    </source>
</reference>
<evidence type="ECO:0000313" key="3">
    <source>
        <dbReference type="EMBL" id="MCG0066539.1"/>
    </source>
</evidence>
<accession>A0ABS9JM15</accession>
<evidence type="ECO:0000256" key="1">
    <source>
        <dbReference type="SAM" id="MobiDB-lite"/>
    </source>
</evidence>
<dbReference type="InterPro" id="IPR010982">
    <property type="entry name" value="Lambda_DNA-bd_dom_sf"/>
</dbReference>
<dbReference type="Gene3D" id="1.10.260.40">
    <property type="entry name" value="lambda repressor-like DNA-binding domains"/>
    <property type="match status" value="1"/>
</dbReference>
<dbReference type="Proteomes" id="UP001299012">
    <property type="component" value="Unassembled WGS sequence"/>
</dbReference>
<dbReference type="SUPFAM" id="SSF47413">
    <property type="entry name" value="lambda repressor-like DNA-binding domains"/>
    <property type="match status" value="1"/>
</dbReference>
<keyword evidence="4" id="KW-1185">Reference proteome</keyword>
<evidence type="ECO:0000259" key="2">
    <source>
        <dbReference type="PROSITE" id="PS50943"/>
    </source>
</evidence>
<sequence>MERPQPTFQVEGAAIRTLRMKLGLTQAQLAELAQISRPYVTQLENGDRSDMRPPTYKRLRTALQIQEDDRSLLTPPEEQHGKESHARHDGEPRPHPQDPG</sequence>
<feature type="domain" description="HTH cro/C1-type" evidence="2">
    <location>
        <begin position="15"/>
        <end position="70"/>
    </location>
</feature>